<dbReference type="GO" id="GO:0005524">
    <property type="term" value="F:ATP binding"/>
    <property type="evidence" value="ECO:0007669"/>
    <property type="project" value="UniProtKB-KW"/>
</dbReference>
<dbReference type="InterPro" id="IPR014746">
    <property type="entry name" value="Gln_synth/guanido_kin_cat_dom"/>
</dbReference>
<dbReference type="SMART" id="SM01230">
    <property type="entry name" value="Gln-synt_C"/>
    <property type="match status" value="1"/>
</dbReference>
<dbReference type="InterPro" id="IPR008146">
    <property type="entry name" value="Gln_synth_cat_dom"/>
</dbReference>
<dbReference type="PROSITE" id="PS51987">
    <property type="entry name" value="GS_CATALYTIC"/>
    <property type="match status" value="1"/>
</dbReference>
<sequence>METVMESIKAWIKKYNITEVECLIADFTGIARGKIMPANKFCQDMGIRLPEAVLIQTVTGDYVADELYYKLTDPAEVDIKLLPDPNAAYLVPWAQEPTAQIIHDVYDKHDNPIDLSPRNLLKKVLKLYEDKGWKPIIAPELEFYLTKTNINPDHPLEPPVGRSGRQETGRQSFSIDAVNEFDPLFEDVYDYCEAQGLDVDTLIHEEGTAQMEINFQHGDALTLADQVFLFKRTVREVALKHNVTATFMAKPITDEPGSAMHIHLSVHDCKTGQNIFNDEQGSSTLLFESFIGGLQKYIPSAMPLFAPNVNSYRRFLAGESAPLNVEWGVDNRTVAFRVPESLPENRRVENRLAGADANPYLAVAGSLICGYMGMLENLKSTEPSIGNAHELENYSLPLSLEHALMGFEQCKPLCDMLGRKFVDAYVAVKETESENFKRIISSWERKYLLLSV</sequence>
<dbReference type="InterPro" id="IPR036651">
    <property type="entry name" value="Gln_synt_N_sf"/>
</dbReference>
<gene>
    <name evidence="10" type="ORF">H0A36_20620</name>
</gene>
<dbReference type="AlphaFoldDB" id="A0A853IEF3"/>
<dbReference type="PANTHER" id="PTHR43785">
    <property type="entry name" value="GAMMA-GLUTAMYLPUTRESCINE SYNTHETASE"/>
    <property type="match status" value="1"/>
</dbReference>
<evidence type="ECO:0000256" key="6">
    <source>
        <dbReference type="ARBA" id="ARBA00022842"/>
    </source>
</evidence>
<name>A0A853IEF3_9GAMM</name>
<keyword evidence="4" id="KW-0547">Nucleotide-binding</keyword>
<evidence type="ECO:0000313" key="10">
    <source>
        <dbReference type="EMBL" id="NYZ68424.1"/>
    </source>
</evidence>
<evidence type="ECO:0000256" key="8">
    <source>
        <dbReference type="RuleBase" id="RU000384"/>
    </source>
</evidence>
<evidence type="ECO:0000256" key="2">
    <source>
        <dbReference type="ARBA" id="ARBA00009897"/>
    </source>
</evidence>
<keyword evidence="6" id="KW-0460">Magnesium</keyword>
<keyword evidence="3" id="KW-0436">Ligase</keyword>
<dbReference type="PANTHER" id="PTHR43785:SF3">
    <property type="entry name" value="GS CATALYTIC DOMAIN-CONTAINING PROTEIN"/>
    <property type="match status" value="1"/>
</dbReference>
<evidence type="ECO:0000259" key="9">
    <source>
        <dbReference type="PROSITE" id="PS51987"/>
    </source>
</evidence>
<dbReference type="EMBL" id="JACCKB010000042">
    <property type="protein sequence ID" value="NYZ68424.1"/>
    <property type="molecule type" value="Genomic_DNA"/>
</dbReference>
<dbReference type="GO" id="GO:0006598">
    <property type="term" value="P:polyamine catabolic process"/>
    <property type="evidence" value="ECO:0007669"/>
    <property type="project" value="TreeGrafter"/>
</dbReference>
<dbReference type="GO" id="GO:0006542">
    <property type="term" value="P:glutamine biosynthetic process"/>
    <property type="evidence" value="ECO:0007669"/>
    <property type="project" value="InterPro"/>
</dbReference>
<comment type="caution">
    <text evidence="10">The sequence shown here is derived from an EMBL/GenBank/DDBJ whole genome shotgun (WGS) entry which is preliminary data.</text>
</comment>
<dbReference type="GO" id="GO:0004356">
    <property type="term" value="F:glutamine synthetase activity"/>
    <property type="evidence" value="ECO:0007669"/>
    <property type="project" value="InterPro"/>
</dbReference>
<evidence type="ECO:0000313" key="11">
    <source>
        <dbReference type="Proteomes" id="UP000569732"/>
    </source>
</evidence>
<comment type="similarity">
    <text evidence="2 7 8">Belongs to the glutamine synthetase family.</text>
</comment>
<dbReference type="Gene3D" id="3.30.590.10">
    <property type="entry name" value="Glutamine synthetase/guanido kinase, catalytic domain"/>
    <property type="match status" value="1"/>
</dbReference>
<dbReference type="Proteomes" id="UP000569732">
    <property type="component" value="Unassembled WGS sequence"/>
</dbReference>
<feature type="domain" description="GS catalytic" evidence="9">
    <location>
        <begin position="117"/>
        <end position="452"/>
    </location>
</feature>
<evidence type="ECO:0000256" key="5">
    <source>
        <dbReference type="ARBA" id="ARBA00022840"/>
    </source>
</evidence>
<dbReference type="Gene3D" id="3.10.20.70">
    <property type="entry name" value="Glutamine synthetase, N-terminal domain"/>
    <property type="match status" value="1"/>
</dbReference>
<dbReference type="SUPFAM" id="SSF54368">
    <property type="entry name" value="Glutamine synthetase, N-terminal domain"/>
    <property type="match status" value="1"/>
</dbReference>
<proteinExistence type="inferred from homology"/>
<dbReference type="SUPFAM" id="SSF55931">
    <property type="entry name" value="Glutamine synthetase/guanido kinase"/>
    <property type="match status" value="1"/>
</dbReference>
<evidence type="ECO:0000256" key="4">
    <source>
        <dbReference type="ARBA" id="ARBA00022741"/>
    </source>
</evidence>
<keyword evidence="11" id="KW-1185">Reference proteome</keyword>
<dbReference type="PROSITE" id="PS00181">
    <property type="entry name" value="GLNA_ATP"/>
    <property type="match status" value="1"/>
</dbReference>
<organism evidence="10 11">
    <name type="scientific">Spartinivicinus marinus</name>
    <dbReference type="NCBI Taxonomy" id="2994442"/>
    <lineage>
        <taxon>Bacteria</taxon>
        <taxon>Pseudomonadati</taxon>
        <taxon>Pseudomonadota</taxon>
        <taxon>Gammaproteobacteria</taxon>
        <taxon>Oceanospirillales</taxon>
        <taxon>Zooshikellaceae</taxon>
        <taxon>Spartinivicinus</taxon>
    </lineage>
</organism>
<reference evidence="10 11" key="1">
    <citation type="submission" date="2020-07" db="EMBL/GenBank/DDBJ databases">
        <title>Endozoicomonas sp. nov., isolated from sediment.</title>
        <authorList>
            <person name="Gu T."/>
        </authorList>
    </citation>
    <scope>NUCLEOTIDE SEQUENCE [LARGE SCALE GENOMIC DNA]</scope>
    <source>
        <strain evidence="10 11">SM1973</strain>
    </source>
</reference>
<dbReference type="InterPro" id="IPR027303">
    <property type="entry name" value="Gln_synth_gly_rich_site"/>
</dbReference>
<keyword evidence="5" id="KW-0067">ATP-binding</keyword>
<evidence type="ECO:0000256" key="7">
    <source>
        <dbReference type="PROSITE-ProRule" id="PRU01331"/>
    </source>
</evidence>
<evidence type="ECO:0000256" key="1">
    <source>
        <dbReference type="ARBA" id="ARBA00001946"/>
    </source>
</evidence>
<evidence type="ECO:0000256" key="3">
    <source>
        <dbReference type="ARBA" id="ARBA00022598"/>
    </source>
</evidence>
<dbReference type="Pfam" id="PF00120">
    <property type="entry name" value="Gln-synt_C"/>
    <property type="match status" value="1"/>
</dbReference>
<accession>A0A853IEF3</accession>
<protein>
    <submittedName>
        <fullName evidence="10">Glutamine synthetase</fullName>
    </submittedName>
</protein>
<dbReference type="FunFam" id="3.30.590.10:FF:000005">
    <property type="entry name" value="Probable glutamine synthetase"/>
    <property type="match status" value="1"/>
</dbReference>
<comment type="cofactor">
    <cofactor evidence="1">
        <name>Mg(2+)</name>
        <dbReference type="ChEBI" id="CHEBI:18420"/>
    </cofactor>
</comment>